<keyword evidence="2" id="KW-0540">Nuclease</keyword>
<dbReference type="GO" id="GO:0004527">
    <property type="term" value="F:exonuclease activity"/>
    <property type="evidence" value="ECO:0007669"/>
    <property type="project" value="UniProtKB-KW"/>
</dbReference>
<keyword evidence="2" id="KW-0269">Exonuclease</keyword>
<feature type="domain" description="3'-5' exoribonuclease Rv2179c-like" evidence="1">
    <location>
        <begin position="9"/>
        <end position="190"/>
    </location>
</feature>
<accession>A0A076YJJ7</accession>
<dbReference type="RefSeq" id="YP_009097623.1">
    <property type="nucleotide sequence ID" value="NC_025414.1"/>
</dbReference>
<keyword evidence="2" id="KW-0378">Hydrolase</keyword>
<dbReference type="InterPro" id="IPR033390">
    <property type="entry name" value="Rv2179c-like"/>
</dbReference>
<dbReference type="GeneID" id="22113493"/>
<name>A0A076YJJ7_9CAUD</name>
<gene>
    <name evidence="2" type="ORF">CPTMiller_0021</name>
</gene>
<keyword evidence="3" id="KW-1185">Reference proteome</keyword>
<dbReference type="KEGG" id="vg:22113493"/>
<proteinExistence type="predicted"/>
<reference evidence="2 3" key="1">
    <citation type="submission" date="2014-07" db="EMBL/GenBank/DDBJ databases">
        <title>Complete Genome of Citrobacter freundii Myophage Miller.</title>
        <authorList>
            <person name="Hwang K."/>
            <person name="Luna A.J."/>
            <person name="Hernandez A.C."/>
            <person name="Everett G.F.K."/>
        </authorList>
    </citation>
    <scope>NUCLEOTIDE SEQUENCE [LARGE SCALE GENOMIC DNA]</scope>
</reference>
<dbReference type="EMBL" id="KM236237">
    <property type="protein sequence ID" value="AIK67957.1"/>
    <property type="molecule type" value="Genomic_DNA"/>
</dbReference>
<evidence type="ECO:0000313" key="3">
    <source>
        <dbReference type="Proteomes" id="UP000201263"/>
    </source>
</evidence>
<dbReference type="Proteomes" id="UP000201263">
    <property type="component" value="Segment"/>
</dbReference>
<evidence type="ECO:0000313" key="2">
    <source>
        <dbReference type="EMBL" id="AIK67957.1"/>
    </source>
</evidence>
<protein>
    <submittedName>
        <fullName evidence="2">Exonuclease A</fullName>
    </submittedName>
</protein>
<sequence length="223" mass="25965">MTHLYVDYVWDYETVGPSPNGKIVELSYVPFIDDPHNPPTFEELVSRGKKYKFDLRKQPDRIADKSTIDWWKQQSEEARVILKPSPDDIDLYEGHKQFFEDLKADGVSRWQSLDYVRGPEFDRGILVDVVRKMTGKVDIFDDMPTVFWNSRDVRTAIENRLLTRGASTCPLRKGILNGFVMHNSIHDCAKDALMLIYAMRYAMGLEEPPTEEETDELSFPRKR</sequence>
<evidence type="ECO:0000259" key="1">
    <source>
        <dbReference type="Pfam" id="PF16473"/>
    </source>
</evidence>
<dbReference type="Pfam" id="PF16473">
    <property type="entry name" value="Rv2179c-like"/>
    <property type="match status" value="1"/>
</dbReference>
<organism evidence="2 3">
    <name type="scientific">Citrobacter phage Miller</name>
    <dbReference type="NCBI Taxonomy" id="1527524"/>
    <lineage>
        <taxon>Viruses</taxon>
        <taxon>Duplodnaviria</taxon>
        <taxon>Heunggongvirae</taxon>
        <taxon>Uroviricota</taxon>
        <taxon>Caudoviricetes</taxon>
        <taxon>Pantevenvirales</taxon>
        <taxon>Straboviridae</taxon>
        <taxon>Pseudotevenvirus</taxon>
        <taxon>Pseudotevenvirus miller</taxon>
    </lineage>
</organism>